<organism evidence="9 10">
    <name type="scientific">Polyangium fumosum</name>
    <dbReference type="NCBI Taxonomy" id="889272"/>
    <lineage>
        <taxon>Bacteria</taxon>
        <taxon>Pseudomonadati</taxon>
        <taxon>Myxococcota</taxon>
        <taxon>Polyangia</taxon>
        <taxon>Polyangiales</taxon>
        <taxon>Polyangiaceae</taxon>
        <taxon>Polyangium</taxon>
    </lineage>
</organism>
<comment type="subunit">
    <text evidence="2 8">Part of the 50S ribosomal subunit.</text>
</comment>
<accession>A0A4V5PP90</accession>
<dbReference type="Proteomes" id="UP000309215">
    <property type="component" value="Unassembled WGS sequence"/>
</dbReference>
<keyword evidence="4 8" id="KW-0694">RNA-binding</keyword>
<evidence type="ECO:0000256" key="3">
    <source>
        <dbReference type="ARBA" id="ARBA00022730"/>
    </source>
</evidence>
<evidence type="ECO:0000256" key="7">
    <source>
        <dbReference type="ARBA" id="ARBA00035687"/>
    </source>
</evidence>
<feature type="binding site" evidence="8">
    <location>
        <position position="39"/>
    </location>
    <ligand>
        <name>Zn(2+)</name>
        <dbReference type="ChEBI" id="CHEBI:29105"/>
    </ligand>
</feature>
<evidence type="ECO:0000256" key="1">
    <source>
        <dbReference type="ARBA" id="ARBA00009296"/>
    </source>
</evidence>
<evidence type="ECO:0000256" key="2">
    <source>
        <dbReference type="ARBA" id="ARBA00011838"/>
    </source>
</evidence>
<keyword evidence="10" id="KW-1185">Reference proteome</keyword>
<sequence length="70" mass="7721">MKQGIHPNYVMSTINCACGSVVVTRSTRGSFTTDICSACHPFYTGKAKVMDVAGRVDRFRKKYAQTQKAT</sequence>
<dbReference type="SUPFAM" id="SSF143800">
    <property type="entry name" value="L28p-like"/>
    <property type="match status" value="1"/>
</dbReference>
<dbReference type="GO" id="GO:0046872">
    <property type="term" value="F:metal ion binding"/>
    <property type="evidence" value="ECO:0007669"/>
    <property type="project" value="UniProtKB-KW"/>
</dbReference>
<dbReference type="OrthoDB" id="9803251at2"/>
<dbReference type="GO" id="GO:0019843">
    <property type="term" value="F:rRNA binding"/>
    <property type="evidence" value="ECO:0007669"/>
    <property type="project" value="UniProtKB-KW"/>
</dbReference>
<evidence type="ECO:0000313" key="10">
    <source>
        <dbReference type="Proteomes" id="UP000309215"/>
    </source>
</evidence>
<gene>
    <name evidence="8 9" type="primary">rpmE</name>
    <name evidence="9" type="ORF">E8A74_02370</name>
</gene>
<comment type="function">
    <text evidence="8">Binds the 23S rRNA.</text>
</comment>
<evidence type="ECO:0000256" key="6">
    <source>
        <dbReference type="ARBA" id="ARBA00023274"/>
    </source>
</evidence>
<dbReference type="InterPro" id="IPR042105">
    <property type="entry name" value="Ribosomal_bL31_sf"/>
</dbReference>
<evidence type="ECO:0000313" key="9">
    <source>
        <dbReference type="EMBL" id="TKD12618.1"/>
    </source>
</evidence>
<proteinExistence type="inferred from homology"/>
<name>A0A4V5PP90_9BACT</name>
<keyword evidence="6 8" id="KW-0687">Ribonucleoprotein</keyword>
<reference evidence="9 10" key="1">
    <citation type="submission" date="2019-04" db="EMBL/GenBank/DDBJ databases">
        <authorList>
            <person name="Li Y."/>
            <person name="Wang J."/>
        </authorList>
    </citation>
    <scope>NUCLEOTIDE SEQUENCE [LARGE SCALE GENOMIC DNA]</scope>
    <source>
        <strain evidence="9 10">DSM 14668</strain>
    </source>
</reference>
<feature type="binding site" evidence="8">
    <location>
        <position position="16"/>
    </location>
    <ligand>
        <name>Zn(2+)</name>
        <dbReference type="ChEBI" id="CHEBI:29105"/>
    </ligand>
</feature>
<dbReference type="Gene3D" id="4.10.830.30">
    <property type="entry name" value="Ribosomal protein L31"/>
    <property type="match status" value="1"/>
</dbReference>
<comment type="caution">
    <text evidence="9">The sequence shown here is derived from an EMBL/GenBank/DDBJ whole genome shotgun (WGS) entry which is preliminary data.</text>
</comment>
<dbReference type="NCBIfam" id="NF000612">
    <property type="entry name" value="PRK00019.1"/>
    <property type="match status" value="1"/>
</dbReference>
<keyword evidence="5 8" id="KW-0689">Ribosomal protein</keyword>
<protein>
    <recommendedName>
        <fullName evidence="7 8">Large ribosomal subunit protein bL31</fullName>
    </recommendedName>
</protein>
<dbReference type="RefSeq" id="WP_136927255.1">
    <property type="nucleotide sequence ID" value="NZ_SSMQ01000002.1"/>
</dbReference>
<dbReference type="InterPro" id="IPR034704">
    <property type="entry name" value="Ribosomal_bL28/bL31-like_sf"/>
</dbReference>
<dbReference type="GO" id="GO:0005840">
    <property type="term" value="C:ribosome"/>
    <property type="evidence" value="ECO:0007669"/>
    <property type="project" value="UniProtKB-KW"/>
</dbReference>
<dbReference type="GO" id="GO:1990904">
    <property type="term" value="C:ribonucleoprotein complex"/>
    <property type="evidence" value="ECO:0007669"/>
    <property type="project" value="UniProtKB-KW"/>
</dbReference>
<evidence type="ECO:0000256" key="5">
    <source>
        <dbReference type="ARBA" id="ARBA00022980"/>
    </source>
</evidence>
<keyword evidence="3 8" id="KW-0699">rRNA-binding</keyword>
<dbReference type="PANTHER" id="PTHR33280:SF6">
    <property type="entry name" value="LARGE RIBOSOMAL SUBUNIT PROTEIN BL31A"/>
    <property type="match status" value="1"/>
</dbReference>
<dbReference type="PROSITE" id="PS01143">
    <property type="entry name" value="RIBOSOMAL_L31"/>
    <property type="match status" value="1"/>
</dbReference>
<evidence type="ECO:0000256" key="4">
    <source>
        <dbReference type="ARBA" id="ARBA00022884"/>
    </source>
</evidence>
<dbReference type="HAMAP" id="MF_00501">
    <property type="entry name" value="Ribosomal_bL31_1"/>
    <property type="match status" value="1"/>
</dbReference>
<dbReference type="InterPro" id="IPR002150">
    <property type="entry name" value="Ribosomal_bL31"/>
</dbReference>
<dbReference type="Pfam" id="PF01197">
    <property type="entry name" value="Ribosomal_L31"/>
    <property type="match status" value="1"/>
</dbReference>
<comment type="similarity">
    <text evidence="1 8">Belongs to the bacterial ribosomal protein bL31 family. Type A subfamily.</text>
</comment>
<dbReference type="GO" id="GO:0003735">
    <property type="term" value="F:structural constituent of ribosome"/>
    <property type="evidence" value="ECO:0007669"/>
    <property type="project" value="InterPro"/>
</dbReference>
<dbReference type="EMBL" id="SSMQ01000002">
    <property type="protein sequence ID" value="TKD12618.1"/>
    <property type="molecule type" value="Genomic_DNA"/>
</dbReference>
<keyword evidence="8" id="KW-0479">Metal-binding</keyword>
<dbReference type="PANTHER" id="PTHR33280">
    <property type="entry name" value="50S RIBOSOMAL PROTEIN L31, CHLOROPLASTIC"/>
    <property type="match status" value="1"/>
</dbReference>
<keyword evidence="8" id="KW-0862">Zinc</keyword>
<dbReference type="NCBIfam" id="TIGR00105">
    <property type="entry name" value="L31"/>
    <property type="match status" value="1"/>
</dbReference>
<dbReference type="PRINTS" id="PR01249">
    <property type="entry name" value="RIBOSOMALL31"/>
</dbReference>
<feature type="binding site" evidence="8">
    <location>
        <position position="36"/>
    </location>
    <ligand>
        <name>Zn(2+)</name>
        <dbReference type="ChEBI" id="CHEBI:29105"/>
    </ligand>
</feature>
<dbReference type="AlphaFoldDB" id="A0A4V5PP90"/>
<dbReference type="GO" id="GO:0006412">
    <property type="term" value="P:translation"/>
    <property type="evidence" value="ECO:0007669"/>
    <property type="project" value="UniProtKB-UniRule"/>
</dbReference>
<comment type="cofactor">
    <cofactor evidence="8">
        <name>Zn(2+)</name>
        <dbReference type="ChEBI" id="CHEBI:29105"/>
    </cofactor>
    <text evidence="8">Binds 1 zinc ion per subunit.</text>
</comment>
<dbReference type="InterPro" id="IPR027491">
    <property type="entry name" value="Ribosomal_bL31_A"/>
</dbReference>
<evidence type="ECO:0000256" key="8">
    <source>
        <dbReference type="HAMAP-Rule" id="MF_00501"/>
    </source>
</evidence>
<feature type="binding site" evidence="8">
    <location>
        <position position="18"/>
    </location>
    <ligand>
        <name>Zn(2+)</name>
        <dbReference type="ChEBI" id="CHEBI:29105"/>
    </ligand>
</feature>